<keyword evidence="1" id="KW-1133">Transmembrane helix</keyword>
<gene>
    <name evidence="2" type="ORF">FEQUK3_LOCUS363</name>
</gene>
<feature type="transmembrane region" description="Helical" evidence="1">
    <location>
        <begin position="107"/>
        <end position="131"/>
    </location>
</feature>
<feature type="transmembrane region" description="Helical" evidence="1">
    <location>
        <begin position="38"/>
        <end position="56"/>
    </location>
</feature>
<dbReference type="Pfam" id="PF11915">
    <property type="entry name" value="DUF3433"/>
    <property type="match status" value="2"/>
</dbReference>
<accession>A0A8J2IRE2</accession>
<protein>
    <submittedName>
        <fullName evidence="2">Uncharacterized protein</fullName>
    </submittedName>
</protein>
<dbReference type="Proteomes" id="UP000693738">
    <property type="component" value="Unassembled WGS sequence"/>
</dbReference>
<evidence type="ECO:0000313" key="2">
    <source>
        <dbReference type="EMBL" id="CAG7554654.1"/>
    </source>
</evidence>
<reference evidence="2" key="1">
    <citation type="submission" date="2021-05" db="EMBL/GenBank/DDBJ databases">
        <authorList>
            <person name="Khan N."/>
        </authorList>
    </citation>
    <scope>NUCLEOTIDE SEQUENCE</scope>
</reference>
<keyword evidence="1" id="KW-0472">Membrane</keyword>
<organism evidence="2 3">
    <name type="scientific">Fusarium equiseti</name>
    <name type="common">Fusarium scirpi</name>
    <dbReference type="NCBI Taxonomy" id="61235"/>
    <lineage>
        <taxon>Eukaryota</taxon>
        <taxon>Fungi</taxon>
        <taxon>Dikarya</taxon>
        <taxon>Ascomycota</taxon>
        <taxon>Pezizomycotina</taxon>
        <taxon>Sordariomycetes</taxon>
        <taxon>Hypocreomycetidae</taxon>
        <taxon>Hypocreales</taxon>
        <taxon>Nectriaceae</taxon>
        <taxon>Fusarium</taxon>
        <taxon>Fusarium incarnatum-equiseti species complex</taxon>
    </lineage>
</organism>
<evidence type="ECO:0000313" key="3">
    <source>
        <dbReference type="Proteomes" id="UP000693738"/>
    </source>
</evidence>
<dbReference type="PANTHER" id="PTHR37544:SF1">
    <property type="entry name" value="PHOSPHORIBOSYLAMINOIMIDAZOLE-SUCCINOCARBOXAMIDE SYNTHASE"/>
    <property type="match status" value="1"/>
</dbReference>
<name>A0A8J2IRE2_FUSEQ</name>
<dbReference type="EMBL" id="CAJSTJ010000022">
    <property type="protein sequence ID" value="CAG7554654.1"/>
    <property type="molecule type" value="Genomic_DNA"/>
</dbReference>
<dbReference type="InterPro" id="IPR021840">
    <property type="entry name" value="DUF3433"/>
</dbReference>
<sequence length="1250" mass="138089">MSQIYISTPDKKYSEGCWSTESVITSRNGLSLTISSSSYSWTYGPTAILIVVLSFWRRIDYYYKVREPWRELLAGPSSSKNSLLLDYISSFQVVSITQAVKRRHFPVAASIGGFFLIKFIILISTTLFVVMETDSERFLNVSMQDHFDDANFWPSYEPAKFYSVTQLPFRGGESDNSVWAYLSRLNNATAERDDWKLAEDLVTQRYSFTVGESNVTRVERPVDIFVPQVSCEDATLSTVERTKGSGTGFQNYTFTSETCTYRNIYVQPCRGLRHGDSMSINASNPCQAEPRVYSAFRVNCSSGLEIPVTEREWPKDIEPFDIRYAISVADFKSTIKKSGNESEVTDMELIKSSALICKIGYGIATANATLDLRSGDVSLPKSALAGEHRILSNLSSLALAELLWTSLARPADALIVDEKVPTVKPLGEGMGRTEPGAEDVLFQLMYAQLGRPESLDAFYNTDTLKSATISVLEGIAREFARESLLVARPTRGSAKGWATEDRLHMRPFALWTMVACFFLLAIICLSLFFLVPGRFEWIPAMSGSLAGSAAILAKSPELQSVLTGSSHLTTKELESKLVGLQFSATKKADGNLEVQAVSSSESTREISSITSKESKKKYIWTPLSARIFMIIPTFLSPLIAIAVLEFLHDLLQREDHLVRINGDATTLSYIIRISSTLAVFGIATMINNLDSTIVVFAPFSNLRSGRTKPDEGILFHLLSVNPFLVIFKSLGRGQFGPALSNCATLIAGFLPIIVSGLWLPVTTSIVDHPSTAAVGNWDLSWFSEPTNDGGAAVDLNLLHHGAAKVPSGIWQEMVIPEVSISENFEVTRSGANYTYSVIALEPALKCTAITQSAISTRNYTYEINAGAGKINQVNGIKITVQPPKIDPQCSNSSIKGYANLTFGVELEEWRPLSIGQYFDLPQSTAGQVSADCPSIGILFGLVKPKRDTLKGKLTALLCTQMIRQEPVSVKYNGNPALGIIEKVQKKVQKQGNFTMVQNDNKASTLGYKLAGLWTETLLPFPSYDSLHTEYDPFFNHMILRPDGYLRSQLEGVEGERPLKLAVEEDYNEYLRYAIHRNMRPGNQRSAGKFLSAIENNSSAESPQSITTGLHSAEMTHLTIDDTSKTILQFLLGIMTLLSLIGFFLVRIRGTLPRDPCSVGSTMSLLADSQLCDPGAGILPEDAQHMEEKELTKAFDGWVFSGIPISGTAVEGSEREKKRLAYGLFHEDLNNFLPDQIILYHKFKQCLRGSQ</sequence>
<feature type="transmembrane region" description="Helical" evidence="1">
    <location>
        <begin position="1126"/>
        <end position="1145"/>
    </location>
</feature>
<feature type="transmembrane region" description="Helical" evidence="1">
    <location>
        <begin position="508"/>
        <end position="531"/>
    </location>
</feature>
<comment type="caution">
    <text evidence="2">The sequence shown here is derived from an EMBL/GenBank/DDBJ whole genome shotgun (WGS) entry which is preliminary data.</text>
</comment>
<evidence type="ECO:0000256" key="1">
    <source>
        <dbReference type="SAM" id="Phobius"/>
    </source>
</evidence>
<dbReference type="AlphaFoldDB" id="A0A8J2IRE2"/>
<keyword evidence="1" id="KW-0812">Transmembrane</keyword>
<proteinExistence type="predicted"/>
<feature type="transmembrane region" description="Helical" evidence="1">
    <location>
        <begin position="742"/>
        <end position="761"/>
    </location>
</feature>
<dbReference type="PANTHER" id="PTHR37544">
    <property type="entry name" value="SPRAY-RELATED"/>
    <property type="match status" value="1"/>
</dbReference>
<feature type="transmembrane region" description="Helical" evidence="1">
    <location>
        <begin position="623"/>
        <end position="644"/>
    </location>
</feature>